<feature type="compositionally biased region" description="Polar residues" evidence="1">
    <location>
        <begin position="16"/>
        <end position="39"/>
    </location>
</feature>
<feature type="compositionally biased region" description="Polar residues" evidence="1">
    <location>
        <begin position="105"/>
        <end position="127"/>
    </location>
</feature>
<feature type="domain" description="Cep192-like" evidence="3">
    <location>
        <begin position="737"/>
        <end position="882"/>
    </location>
</feature>
<name>A0AAV4IEU5_9GAST</name>
<evidence type="ECO:0000256" key="1">
    <source>
        <dbReference type="SAM" id="MobiDB-lite"/>
    </source>
</evidence>
<dbReference type="EMBL" id="BMAT01006222">
    <property type="protein sequence ID" value="GFS08538.1"/>
    <property type="molecule type" value="Genomic_DNA"/>
</dbReference>
<dbReference type="InterPro" id="IPR054085">
    <property type="entry name" value="Cep192-like_D1"/>
</dbReference>
<evidence type="ECO:0000259" key="2">
    <source>
        <dbReference type="Pfam" id="PF22060"/>
    </source>
</evidence>
<gene>
    <name evidence="6" type="ORF">ElyMa_003016400</name>
</gene>
<dbReference type="GO" id="GO:0005737">
    <property type="term" value="C:cytoplasm"/>
    <property type="evidence" value="ECO:0007669"/>
    <property type="project" value="TreeGrafter"/>
</dbReference>
<feature type="region of interest" description="Disordered" evidence="1">
    <location>
        <begin position="342"/>
        <end position="363"/>
    </location>
</feature>
<organism evidence="6 7">
    <name type="scientific">Elysia marginata</name>
    <dbReference type="NCBI Taxonomy" id="1093978"/>
    <lineage>
        <taxon>Eukaryota</taxon>
        <taxon>Metazoa</taxon>
        <taxon>Spiralia</taxon>
        <taxon>Lophotrochozoa</taxon>
        <taxon>Mollusca</taxon>
        <taxon>Gastropoda</taxon>
        <taxon>Heterobranchia</taxon>
        <taxon>Euthyneura</taxon>
        <taxon>Panpulmonata</taxon>
        <taxon>Sacoglossa</taxon>
        <taxon>Placobranchoidea</taxon>
        <taxon>Plakobranchidae</taxon>
        <taxon>Elysia</taxon>
    </lineage>
</organism>
<keyword evidence="7" id="KW-1185">Reference proteome</keyword>
<dbReference type="GO" id="GO:0071539">
    <property type="term" value="P:protein localization to centrosome"/>
    <property type="evidence" value="ECO:0007669"/>
    <property type="project" value="InterPro"/>
</dbReference>
<dbReference type="GO" id="GO:0090307">
    <property type="term" value="P:mitotic spindle assembly"/>
    <property type="evidence" value="ECO:0007669"/>
    <property type="project" value="TreeGrafter"/>
</dbReference>
<dbReference type="InterPro" id="IPR054090">
    <property type="entry name" value="Cep192_Spd-2-like_dom"/>
</dbReference>
<dbReference type="GO" id="GO:0005814">
    <property type="term" value="C:centriole"/>
    <property type="evidence" value="ECO:0007669"/>
    <property type="project" value="TreeGrafter"/>
</dbReference>
<feature type="compositionally biased region" description="Basic and acidic residues" evidence="1">
    <location>
        <begin position="40"/>
        <end position="51"/>
    </location>
</feature>
<dbReference type="InterPro" id="IPR039103">
    <property type="entry name" value="Spd-2/CEP192"/>
</dbReference>
<dbReference type="PANTHER" id="PTHR16029:SF11">
    <property type="entry name" value="CENTROSOMAL PROTEIN OF 192 KDA"/>
    <property type="match status" value="1"/>
</dbReference>
<feature type="compositionally biased region" description="Low complexity" evidence="1">
    <location>
        <begin position="249"/>
        <end position="258"/>
    </location>
</feature>
<feature type="region of interest" description="Disordered" evidence="1">
    <location>
        <begin position="529"/>
        <end position="567"/>
    </location>
</feature>
<reference evidence="6 7" key="1">
    <citation type="journal article" date="2021" name="Elife">
        <title>Chloroplast acquisition without the gene transfer in kleptoplastic sea slugs, Plakobranchus ocellatus.</title>
        <authorList>
            <person name="Maeda T."/>
            <person name="Takahashi S."/>
            <person name="Yoshida T."/>
            <person name="Shimamura S."/>
            <person name="Takaki Y."/>
            <person name="Nagai Y."/>
            <person name="Toyoda A."/>
            <person name="Suzuki Y."/>
            <person name="Arimoto A."/>
            <person name="Ishii H."/>
            <person name="Satoh N."/>
            <person name="Nishiyama T."/>
            <person name="Hasebe M."/>
            <person name="Maruyama T."/>
            <person name="Minagawa J."/>
            <person name="Obokata J."/>
            <person name="Shigenobu S."/>
        </authorList>
    </citation>
    <scope>NUCLEOTIDE SEQUENCE [LARGE SCALE GENOMIC DNA]</scope>
</reference>
<accession>A0AAV4IEU5</accession>
<dbReference type="InterPro" id="IPR054091">
    <property type="entry name" value="Cep192-like_D5"/>
</dbReference>
<sequence>MTERSVRLSPVGGTGSKASSPTTEPLNTWTDWQQGMPSSSDKEHFDTDKFGVESASKPEMYCPATSVSATDDNKDKTGSHTAASVSAGGDLKNYSFPANQEMDSRQTSGSLSGDKNSNNKDFLSSSKTDWCQISGSSLSASGRVLVDKQTIPTSDKTDMMMSATSSSPGLEKMELTFSPLQELLERSDLSVSTMGAPGQDPGEFILEFLRQRTLEKRQLASSRGGNYGGSLADSGIEPSKAGQSRQGVSDTSSASSLLRSKHSREGAGGDASVQGRLKNPKQNSDKSYRYSDFPKSSFSEIHHKNTQGLSSPRTAEELENFIPQADEHGGVFGDEARKTSANMSSFFRDQTKDGEEDRTLGLKDLTLSESSVFKVPLPISSSKTVNSKVKPSPFRSKIPLQIARTSPAPPAGPSDYSLSVSARNKPSLQSGRLPISKTSSRVNTEQPSTQSDFSNAKQSAAIGDSNPVVDTGLTRSQPIMDSSTLDTRSDPQTADTETLRQESGSSSDKPKSLPNFASSELNISRLSSQLKPHTVSSDHNRSSSQERTNRGEMEVSSGGHQLRSPEHDGYLAGMTSSLDTLTEESILHTMLSTSDTSLMPLVTPRSVVDLVKVPDTLSMPEPCCVSLSTAASLTVTNLLPRGIKCGFVVRAVTVTLDDGRRQNISPSRCPFDFKREITLAPRGSENIQVIFQPKGQGVFSALVEVTAATMSDGEKRIYTVTITGTAEFPTLEMWPASEKIDFGDLMCGASRCKSIRIKNVGRVTVPLCFSLFRTDSSPGMFSFYPESLTSDVSSISLTSRPSGAADVTNGILSMSLPGRVEGQEVKTETVKIYCNTQAFDKRDQHRYLARADKFHARLQVCVDQPVEELAPLASVSLRVNIGLYKLQVDTSELTIPAWPSSSGTATVKLFNTGSISMPVRVFFEASNHQFSVNPSGDILVPPSDGNKKGCVPVSVSFTPQLGSESRVEDASVNLMFGTEVSDHYIPVTGKLQTTHSAYHITKAPTVKLSASTMHISFGGVQIGHSGKEKWAFTVDSDVVVSISVRQTGQAFMLLDPCDEVAKESVELSAARNKKQMVWVVFEPTTVAWYSASLILLDPIGKRYTIPVSGYGGCSSVHLERVNLAHTETSFWLDMGHLSTGHSIFKKFVVRNQGSRCSFVRASFCDANRSEFMPTRATVMPSSLILQPGEAKELLAMFCPSEKEVALCRTGHALVGIIKLEHGDNIGREMFL</sequence>
<evidence type="ECO:0000259" key="4">
    <source>
        <dbReference type="Pfam" id="PF22073"/>
    </source>
</evidence>
<feature type="compositionally biased region" description="Basic and acidic residues" evidence="1">
    <location>
        <begin position="349"/>
        <end position="361"/>
    </location>
</feature>
<dbReference type="GO" id="GO:0051298">
    <property type="term" value="P:centrosome duplication"/>
    <property type="evidence" value="ECO:0007669"/>
    <property type="project" value="InterPro"/>
</dbReference>
<feature type="compositionally biased region" description="Polar residues" evidence="1">
    <location>
        <begin position="473"/>
        <end position="507"/>
    </location>
</feature>
<dbReference type="Pfam" id="PF22060">
    <property type="entry name" value="Cep192_D1"/>
    <property type="match status" value="1"/>
</dbReference>
<dbReference type="Pfam" id="PF22074">
    <property type="entry name" value="Cep192_D5"/>
    <property type="match status" value="1"/>
</dbReference>
<dbReference type="AlphaFoldDB" id="A0AAV4IEU5"/>
<feature type="region of interest" description="Disordered" evidence="1">
    <location>
        <begin position="1"/>
        <end position="127"/>
    </location>
</feature>
<proteinExistence type="predicted"/>
<protein>
    <submittedName>
        <fullName evidence="6">Centrosomal protein of 192 kDa</fullName>
    </submittedName>
</protein>
<feature type="domain" description="Cep192/Spd-2-like" evidence="4">
    <location>
        <begin position="1007"/>
        <end position="1112"/>
    </location>
</feature>
<feature type="domain" description="Cep192-like" evidence="2">
    <location>
        <begin position="610"/>
        <end position="719"/>
    </location>
</feature>
<comment type="caution">
    <text evidence="6">The sequence shown here is derived from an EMBL/GenBank/DDBJ whole genome shotgun (WGS) entry which is preliminary data.</text>
</comment>
<dbReference type="PANTHER" id="PTHR16029">
    <property type="entry name" value="CENTROSOMAL PROTEIN OF 192 KDA"/>
    <property type="match status" value="1"/>
</dbReference>
<evidence type="ECO:0000259" key="3">
    <source>
        <dbReference type="Pfam" id="PF22064"/>
    </source>
</evidence>
<feature type="region of interest" description="Disordered" evidence="1">
    <location>
        <begin position="380"/>
        <end position="516"/>
    </location>
</feature>
<dbReference type="Pfam" id="PF22064">
    <property type="entry name" value="Cep192_D2"/>
    <property type="match status" value="1"/>
</dbReference>
<feature type="compositionally biased region" description="Polar residues" evidence="1">
    <location>
        <begin position="416"/>
        <end position="458"/>
    </location>
</feature>
<dbReference type="GO" id="GO:0000242">
    <property type="term" value="C:pericentriolar material"/>
    <property type="evidence" value="ECO:0007669"/>
    <property type="project" value="TreeGrafter"/>
</dbReference>
<dbReference type="GO" id="GO:0090222">
    <property type="term" value="P:centrosome-templated microtubule nucleation"/>
    <property type="evidence" value="ECO:0007669"/>
    <property type="project" value="InterPro"/>
</dbReference>
<dbReference type="Proteomes" id="UP000762676">
    <property type="component" value="Unassembled WGS sequence"/>
</dbReference>
<dbReference type="GO" id="GO:0019901">
    <property type="term" value="F:protein kinase binding"/>
    <property type="evidence" value="ECO:0007669"/>
    <property type="project" value="TreeGrafter"/>
</dbReference>
<feature type="domain" description="Cep192-like" evidence="5">
    <location>
        <begin position="1125"/>
        <end position="1228"/>
    </location>
</feature>
<evidence type="ECO:0000313" key="7">
    <source>
        <dbReference type="Proteomes" id="UP000762676"/>
    </source>
</evidence>
<feature type="region of interest" description="Disordered" evidence="1">
    <location>
        <begin position="149"/>
        <end position="172"/>
    </location>
</feature>
<feature type="compositionally biased region" description="Polar residues" evidence="1">
    <location>
        <begin position="380"/>
        <end position="389"/>
    </location>
</feature>
<feature type="region of interest" description="Disordered" evidence="1">
    <location>
        <begin position="219"/>
        <end position="318"/>
    </location>
</feature>
<feature type="non-terminal residue" evidence="6">
    <location>
        <position position="1231"/>
    </location>
</feature>
<evidence type="ECO:0000259" key="5">
    <source>
        <dbReference type="Pfam" id="PF22074"/>
    </source>
</evidence>
<evidence type="ECO:0000313" key="6">
    <source>
        <dbReference type="EMBL" id="GFS08538.1"/>
    </source>
</evidence>
<dbReference type="InterPro" id="IPR054086">
    <property type="entry name" value="Cep192-like_D2"/>
</dbReference>
<dbReference type="Pfam" id="PF22073">
    <property type="entry name" value="Cep192_D4"/>
    <property type="match status" value="1"/>
</dbReference>